<sequence length="99" mass="10814">MGNVELEDPQQNEHFMTLSLVKPNGESFDLARYQDVNYEKSGPLALARFLGLQLIDVFPIAYDISEVVSGPAESVRGVILHEPQVQLSEAELIAMAVGG</sequence>
<dbReference type="RefSeq" id="WP_155440314.1">
    <property type="nucleotide sequence ID" value="NZ_WNLA01000012.1"/>
</dbReference>
<gene>
    <name evidence="1" type="ORF">GM668_17925</name>
</gene>
<name>A0A6L6Q4F5_9BURK</name>
<organism evidence="1 2">
    <name type="scientific">Pseudoduganella ginsengisoli</name>
    <dbReference type="NCBI Taxonomy" id="1462440"/>
    <lineage>
        <taxon>Bacteria</taxon>
        <taxon>Pseudomonadati</taxon>
        <taxon>Pseudomonadota</taxon>
        <taxon>Betaproteobacteria</taxon>
        <taxon>Burkholderiales</taxon>
        <taxon>Oxalobacteraceae</taxon>
        <taxon>Telluria group</taxon>
        <taxon>Pseudoduganella</taxon>
    </lineage>
</organism>
<evidence type="ECO:0000313" key="1">
    <source>
        <dbReference type="EMBL" id="MTW03962.1"/>
    </source>
</evidence>
<dbReference type="Proteomes" id="UP000484015">
    <property type="component" value="Unassembled WGS sequence"/>
</dbReference>
<comment type="caution">
    <text evidence="1">The sequence shown here is derived from an EMBL/GenBank/DDBJ whole genome shotgun (WGS) entry which is preliminary data.</text>
</comment>
<proteinExistence type="predicted"/>
<reference evidence="1 2" key="1">
    <citation type="submission" date="2019-11" db="EMBL/GenBank/DDBJ databases">
        <title>Type strains purchased from KCTC, JCM and DSMZ.</title>
        <authorList>
            <person name="Lu H."/>
        </authorList>
    </citation>
    <scope>NUCLEOTIDE SEQUENCE [LARGE SCALE GENOMIC DNA]</scope>
    <source>
        <strain evidence="1 2">KCTC 42409</strain>
    </source>
</reference>
<dbReference type="OrthoDB" id="263363at2"/>
<protein>
    <submittedName>
        <fullName evidence="1">Uncharacterized protein</fullName>
    </submittedName>
</protein>
<keyword evidence="2" id="KW-1185">Reference proteome</keyword>
<dbReference type="AlphaFoldDB" id="A0A6L6Q4F5"/>
<accession>A0A6L6Q4F5</accession>
<dbReference type="EMBL" id="WNLA01000012">
    <property type="protein sequence ID" value="MTW03962.1"/>
    <property type="molecule type" value="Genomic_DNA"/>
</dbReference>
<evidence type="ECO:0000313" key="2">
    <source>
        <dbReference type="Proteomes" id="UP000484015"/>
    </source>
</evidence>